<evidence type="ECO:0000256" key="2">
    <source>
        <dbReference type="ARBA" id="ARBA00022741"/>
    </source>
</evidence>
<dbReference type="InterPro" id="IPR027417">
    <property type="entry name" value="P-loop_NTPase"/>
</dbReference>
<evidence type="ECO:0000256" key="8">
    <source>
        <dbReference type="ARBA" id="ARBA00023242"/>
    </source>
</evidence>
<evidence type="ECO:0000313" key="13">
    <source>
        <dbReference type="EMBL" id="CCC49670.1"/>
    </source>
</evidence>
<evidence type="ECO:0000256" key="6">
    <source>
        <dbReference type="ARBA" id="ARBA00022840"/>
    </source>
</evidence>
<organism evidence="13">
    <name type="scientific">Trypanosoma vivax (strain Y486)</name>
    <dbReference type="NCBI Taxonomy" id="1055687"/>
    <lineage>
        <taxon>Eukaryota</taxon>
        <taxon>Discoba</taxon>
        <taxon>Euglenozoa</taxon>
        <taxon>Kinetoplastea</taxon>
        <taxon>Metakinetoplastina</taxon>
        <taxon>Trypanosomatida</taxon>
        <taxon>Trypanosomatidae</taxon>
        <taxon>Trypanosoma</taxon>
        <taxon>Duttonella</taxon>
    </lineage>
</organism>
<dbReference type="Pfam" id="PF00270">
    <property type="entry name" value="DEAD"/>
    <property type="match status" value="1"/>
</dbReference>
<dbReference type="Gene3D" id="1.10.3380.20">
    <property type="match status" value="1"/>
</dbReference>
<dbReference type="GO" id="GO:0043138">
    <property type="term" value="F:3'-5' DNA helicase activity"/>
    <property type="evidence" value="ECO:0007669"/>
    <property type="project" value="UniProtKB-EC"/>
</dbReference>
<accession>G0U0S0</accession>
<dbReference type="CDD" id="cd18795">
    <property type="entry name" value="SF2_C_Ski2"/>
    <property type="match status" value="1"/>
</dbReference>
<keyword evidence="3" id="KW-0227">DNA damage</keyword>
<dbReference type="InterPro" id="IPR050474">
    <property type="entry name" value="Hel308_SKI2-like"/>
</dbReference>
<dbReference type="AlphaFoldDB" id="G0U0S0"/>
<dbReference type="InterPro" id="IPR014001">
    <property type="entry name" value="Helicase_ATP-bd"/>
</dbReference>
<feature type="region of interest" description="Disordered" evidence="10">
    <location>
        <begin position="160"/>
        <end position="195"/>
    </location>
</feature>
<proteinExistence type="predicted"/>
<dbReference type="Gene3D" id="3.40.50.300">
    <property type="entry name" value="P-loop containing nucleotide triphosphate hydrolases"/>
    <property type="match status" value="2"/>
</dbReference>
<dbReference type="Pfam" id="PF21099">
    <property type="entry name" value="POLQ_helical"/>
    <property type="match status" value="1"/>
</dbReference>
<dbReference type="EMBL" id="HE573024">
    <property type="protein sequence ID" value="CCC49670.1"/>
    <property type="molecule type" value="Genomic_DNA"/>
</dbReference>
<dbReference type="GO" id="GO:0005524">
    <property type="term" value="F:ATP binding"/>
    <property type="evidence" value="ECO:0007669"/>
    <property type="project" value="UniProtKB-KW"/>
</dbReference>
<evidence type="ECO:0000256" key="3">
    <source>
        <dbReference type="ARBA" id="ARBA00022763"/>
    </source>
</evidence>
<dbReference type="FunFam" id="3.40.50.300:FF:000813">
    <property type="entry name" value="helicase POLQ-like isoform X1"/>
    <property type="match status" value="1"/>
</dbReference>
<feature type="domain" description="Helicase C-terminal" evidence="12">
    <location>
        <begin position="465"/>
        <end position="662"/>
    </location>
</feature>
<gene>
    <name evidence="13" type="ORF">TVY486_0802790</name>
</gene>
<dbReference type="InterPro" id="IPR001650">
    <property type="entry name" value="Helicase_C-like"/>
</dbReference>
<dbReference type="GO" id="GO:0003676">
    <property type="term" value="F:nucleic acid binding"/>
    <property type="evidence" value="ECO:0007669"/>
    <property type="project" value="InterPro"/>
</dbReference>
<dbReference type="CDD" id="cd18026">
    <property type="entry name" value="DEXHc_POLQ-like"/>
    <property type="match status" value="1"/>
</dbReference>
<dbReference type="FunFam" id="1.10.3380.20:FF:000004">
    <property type="entry name" value="DNA polymerase theta (Helicase domain only), putative"/>
    <property type="match status" value="1"/>
</dbReference>
<dbReference type="GO" id="GO:0006281">
    <property type="term" value="P:DNA repair"/>
    <property type="evidence" value="ECO:0007669"/>
    <property type="project" value="UniProtKB-KW"/>
</dbReference>
<dbReference type="PROSITE" id="PS51192">
    <property type="entry name" value="HELICASE_ATP_BIND_1"/>
    <property type="match status" value="1"/>
</dbReference>
<dbReference type="GO" id="GO:0016787">
    <property type="term" value="F:hydrolase activity"/>
    <property type="evidence" value="ECO:0007669"/>
    <property type="project" value="UniProtKB-KW"/>
</dbReference>
<evidence type="ECO:0000259" key="12">
    <source>
        <dbReference type="PROSITE" id="PS51194"/>
    </source>
</evidence>
<dbReference type="Pfam" id="PF20470">
    <property type="entry name" value="HTH_61"/>
    <property type="match status" value="1"/>
</dbReference>
<keyword evidence="2" id="KW-0547">Nucleotide-binding</keyword>
<reference evidence="13" key="1">
    <citation type="journal article" date="2012" name="Proc. Natl. Acad. Sci. U.S.A.">
        <title>Antigenic diversity is generated by distinct evolutionary mechanisms in African trypanosome species.</title>
        <authorList>
            <person name="Jackson A.P."/>
            <person name="Berry A."/>
            <person name="Aslett M."/>
            <person name="Allison H.C."/>
            <person name="Burton P."/>
            <person name="Vavrova-Anderson J."/>
            <person name="Brown R."/>
            <person name="Browne H."/>
            <person name="Corton N."/>
            <person name="Hauser H."/>
            <person name="Gamble J."/>
            <person name="Gilderthorp R."/>
            <person name="Marcello L."/>
            <person name="McQuillan J."/>
            <person name="Otto T.D."/>
            <person name="Quail M.A."/>
            <person name="Sanders M.J."/>
            <person name="van Tonder A."/>
            <person name="Ginger M.L."/>
            <person name="Field M.C."/>
            <person name="Barry J.D."/>
            <person name="Hertz-Fowler C."/>
            <person name="Berriman M."/>
        </authorList>
    </citation>
    <scope>NUCLEOTIDE SEQUENCE</scope>
    <source>
        <strain evidence="13">Y486</strain>
    </source>
</reference>
<feature type="domain" description="Helicase ATP-binding" evidence="11">
    <location>
        <begin position="261"/>
        <end position="430"/>
    </location>
</feature>
<dbReference type="VEuPathDB" id="TriTrypDB:TvY486_0802790"/>
<keyword evidence="7" id="KW-0234">DNA repair</keyword>
<evidence type="ECO:0000256" key="5">
    <source>
        <dbReference type="ARBA" id="ARBA00022806"/>
    </source>
</evidence>
<dbReference type="SUPFAM" id="SSF52540">
    <property type="entry name" value="P-loop containing nucleoside triphosphate hydrolases"/>
    <property type="match status" value="1"/>
</dbReference>
<evidence type="ECO:0000256" key="4">
    <source>
        <dbReference type="ARBA" id="ARBA00022801"/>
    </source>
</evidence>
<dbReference type="PROSITE" id="PS51194">
    <property type="entry name" value="HELICASE_CTER"/>
    <property type="match status" value="1"/>
</dbReference>
<protein>
    <submittedName>
        <fullName evidence="13">Putative DNA polymerase theta (Helicase domain only)</fullName>
    </submittedName>
</protein>
<keyword evidence="8" id="KW-0539">Nucleus</keyword>
<keyword evidence="5 13" id="KW-0347">Helicase</keyword>
<dbReference type="InterPro" id="IPR046931">
    <property type="entry name" value="HTH_61"/>
</dbReference>
<comment type="subcellular location">
    <subcellularLocation>
        <location evidence="1">Nucleus</location>
    </subcellularLocation>
</comment>
<evidence type="ECO:0000259" key="11">
    <source>
        <dbReference type="PROSITE" id="PS51192"/>
    </source>
</evidence>
<dbReference type="Pfam" id="PF00271">
    <property type="entry name" value="Helicase_C"/>
    <property type="match status" value="1"/>
</dbReference>
<dbReference type="InterPro" id="IPR048960">
    <property type="entry name" value="POLQ-like_helical"/>
</dbReference>
<keyword evidence="6" id="KW-0067">ATP-binding</keyword>
<feature type="region of interest" description="Disordered" evidence="10">
    <location>
        <begin position="43"/>
        <end position="136"/>
    </location>
</feature>
<evidence type="ECO:0000256" key="7">
    <source>
        <dbReference type="ARBA" id="ARBA00023204"/>
    </source>
</evidence>
<keyword evidence="4" id="KW-0378">Hydrolase</keyword>
<dbReference type="OMA" id="MFLNANI"/>
<dbReference type="PANTHER" id="PTHR47961:SF6">
    <property type="entry name" value="DNA-DIRECTED DNA POLYMERASE"/>
    <property type="match status" value="1"/>
</dbReference>
<evidence type="ECO:0000256" key="1">
    <source>
        <dbReference type="ARBA" id="ARBA00004123"/>
    </source>
</evidence>
<sequence length="1040" mass="114240">MRRTLVRLGTFKAPRVLEDGCRPSGMPTASANCSDVGNCSGGAGDSVSLSAKRKKRKDSKSLSSERCMSGSPRVSALRLSPPSAKKRRRDSREVGEVATRGPAQPPAVPCTLDTSDVAPPHPDVSEGNHPLGESEEALEREMEEDLRLSADLPFTPSSIGAGNPPGGSFQCCPPSPSFLTPTELNRDDTYVGDSLSGDFPSPDKSCLKVQTVQVDSSPQPGSCQVVQNELFYDLPHAVKDILASKRGIHRLYPWQHDVLMRDDARSGGSLVYSMPTSGGKTLVAELFLLRCLINNKKSCFFILPYVSLAEEKTESLRPLGDALGFAVEGHYGTHGRLPLPKRTAVYVCTIEKANSLLNHMLESGDVNDIGTAVVDELHMIGESHRGAILELFLSKVLCLQHNVQIIGMSATIPNLPSLAKWLRADCYLGQFRPVPLRQYVVMDGLVLEDFERADRSLVEAGCKKEVEQLLLLATELENASVLVFCASRQQCVDTARLIAQNMTARRGGLEGAKKAALANIVTELCQLGHEDGRVLSQLVPHGVAYHHGGLLSEERDLIEQAYRQRHVTILCCTSTLAAGVNLPARRVIFKTPYVGRDFLTKARYLQMCGRAGRAGLDAFGESFLFISRRDSQRGRQLMHQEVEPCSSQLLLDSTMFEKAILECIATGIIRLDADARRWTDSVFFQHAQGPLAPIYKASSAQLPVSLEDLFDRALEKLLQEGLVQRTIQTSVDDARGELGVSNANVAEKPSAGNMSEDKCVVFSATPFGLCSVRSCFGTDEAVLVRRELEQLQRSGLILIDDLHLCYFLTPLREIGDCDWVAYRDVLSRLSDDRQRIAQMLGVDECFVQQRAMGLSGACGDNSNLMFTTRRFFVAMMLADLLSEVPVAVIEQRYQCSRGQLQSLMRSASMFSSSITSFCHAMEWYSLEAVLASFVKRLGFGVKPDIVPLMEIRGVQPPRARALWCAGFRDPAVIASSSPAELIQRVKSSSPPDSLVAKYFTVRSAVNLIREANILIQRRISDKKGELMDLTQRGRLSYTAS</sequence>
<dbReference type="InterPro" id="IPR011545">
    <property type="entry name" value="DEAD/DEAH_box_helicase_dom"/>
</dbReference>
<evidence type="ECO:0000256" key="9">
    <source>
        <dbReference type="ARBA" id="ARBA00048988"/>
    </source>
</evidence>
<dbReference type="SMART" id="SM00487">
    <property type="entry name" value="DEXDc"/>
    <property type="match status" value="1"/>
</dbReference>
<dbReference type="GO" id="GO:0005634">
    <property type="term" value="C:nucleus"/>
    <property type="evidence" value="ECO:0007669"/>
    <property type="project" value="UniProtKB-SubCell"/>
</dbReference>
<comment type="catalytic activity">
    <reaction evidence="9">
        <text>ATP + H2O = ADP + phosphate + H(+)</text>
        <dbReference type="Rhea" id="RHEA:13065"/>
        <dbReference type="ChEBI" id="CHEBI:15377"/>
        <dbReference type="ChEBI" id="CHEBI:15378"/>
        <dbReference type="ChEBI" id="CHEBI:30616"/>
        <dbReference type="ChEBI" id="CHEBI:43474"/>
        <dbReference type="ChEBI" id="CHEBI:456216"/>
        <dbReference type="EC" id="5.6.2.4"/>
    </reaction>
</comment>
<dbReference type="SMART" id="SM00490">
    <property type="entry name" value="HELICc"/>
    <property type="match status" value="1"/>
</dbReference>
<evidence type="ECO:0000256" key="10">
    <source>
        <dbReference type="SAM" id="MobiDB-lite"/>
    </source>
</evidence>
<dbReference type="PANTHER" id="PTHR47961">
    <property type="entry name" value="DNA POLYMERASE THETA, PUTATIVE (AFU_ORTHOLOGUE AFUA_1G05260)-RELATED"/>
    <property type="match status" value="1"/>
</dbReference>
<dbReference type="SUPFAM" id="SSF158702">
    <property type="entry name" value="Sec63 N-terminal domain-like"/>
    <property type="match status" value="1"/>
</dbReference>
<name>G0U0S0_TRYVY</name>